<sequence length="3726" mass="424461">MADKLVKATQTLQEALDSQVEVEIKIAWTQLTKTPGFAPHIIKFKNETDDIAYKVISILQNSKDVELLNIMCNVSISLLEDPRITYQNMTIYQEKGGLEAAHRVLFFAANSTDLICNIVDVLYCILTSEKAVDDFVTIGGAVAIGHALQTCIDQDATYSYFVQQNTAQYKTGGKQKENGVFKLINCLYQIIEKSDTSNKTIATSPNLLELLMKVAKQIIDIQTTYYDKNREFDIKGPKGSSPQQRARPRKQSKERSDGAVFQTDNDEFIHTILLILDNISTQASLRSNVITSGVFKLISLVQTQVKGLQSQQSRISNVSSKQLAIPPLSSQQSQQQLQSQTQYSISNYSPLVCVLDLAQDFCDVLTHLAQSSDSLPALSTNECISYLTAMLQKFGIEKKEKDAEREKEIEKEESIVFKTCNLLIFLSEEDSMADRISKTKLPNYLCKTIVNVINTPAQTDNQTDSNQDATSNTSTPRNAPHLGQMKLQSSSTATGALNMSLSLPFTELAPRYGLQALALISTQPERRDKLIQAQALKMCQIILQRFVDQNGLKNEVKNQPEQKSTRIETSQINWKLKIDEDENVDYSAEQKDQDPNKINQGNQDLRESLKQQQQKEKAKVQKVPISLVTVEKTISLLFLLSIDENSRQKIVDTKLIELVTFILIYDYPLIKQQEMQQRHELQSAGSTPRIMSRNSSSFIQFTKGLFSEVLVKSVQLKSALFLRSMASHIAARRIFTTGIKYKKNEKQIQNQNTDESKKDEGKEQENDPNSSTISLQSKKKIPVGSNTPAHKLINFLLRPNECIKFLIEYEKIEKQKDAEEQEKMKEKGIKVAKISKARLSFGRKILTSGSLLFIEQTIFIIFSGLTSDSFGQQSSHLLVPPSPSYRRGIPDSANQSGSMTPINALSSQRRQSSMGKQQQLQQPQLKDDKETIDSKNNKVKKSGLLDPQGSRSQMGVSNKNSSGTLVDTKKFELKTETEIELDDKFAEIPILETIVNELMNTRVQQYQEKDDQFNKAAGNIGQMKSPNQPNPFSPKERTPLSLALSRQNSQTQFVKQSLLSSEFRLEKINPLLQNQIIRTMGSEELVQLFISYLNDYVAPDDIKDKEKDAKDPKGKNIRHSKKESKVNQQKQQQLKQQQQKIIEGHIISLYSVLTWILNLSKNSQFAKVLTDKGLIKIIKKLIQQFDEEIYLVEQSEKQLRQLESVNKEDEIKKKEMKKLQQQEQENEEEENQTENQNEGNDDKNKELQKEIDDSKKSKDKLENKINSLRVAKKLANEREILLKKKVDLLKTHRCLCEIIHSMLSHPQIVLNLRSHTVNIDNINSQSITNAPNQTIKQSQLGTDIDFLKLMATVPNDLKDILNFMIATEQKVFERVKRLIVENKERTENPQFAEEEQEQQQQQQQPQEQSPSEQNEYNKKLAKVTKHFITYRKSQQLRVEKADQLFIFTDLHTIQSILHTVSLIVKEVGDQDVLEEEMKEREEAGEEESEEEEEEEDLLDDDTNQPRHKKQNSKFKLIPTFQDQFENAGKTGDLGDQNKGFKKDTSQTALQKLQNERKKNTQQERNDIIYNIRTNTLTVICSIDSIRQEVATNQNLIGILLKFIEDKQILQQLNFVSKVKIIKSLSDIDENNPQQSNNDFDFPEQGADEDEQIQFNLQSTFVGPSRFLFFRSVQELFRILTQIALSLPTPQYALDTQPSFEERVEEAFLDENERKRREKERLEKMKEKSKGKGRQSVRDKYKKERKQLRDQKNAEDGEGTILEETPEQTQIMEQEEEEEDDDEDIEAMLDDDDEEWREKNEEEVNEDEDQSDLQLAAEKRRNAKMQNHGIQKIQARLRYIPAFLLDLFKMTQSYEIEDEKNKENETIKGKNKIGQKSFKIDTEMKEDRDSENQLTYIERKLVDEVVLQALLFIEAVSLHPHSKNELLQRTEAEELEQKQKQKIKAIDNGSTEQQFDEEQSESEDDENQGDENNNGEQVQKPKRSMSRATTPIMMPQQFNIISADKALYLPPPLYIIHLQLCSYNTYSPILSILLNTIIREAYFVAARQKLLAQALFALANLVTDELFKIMLLSTADLDIYKPNLIYHYNKYLINLSRDYERFADPQTGNYQISRAPSPSPFGQNQPFGQYSYQSAQNFSQMIQYHDGLVLELNQQKFQLKPLSQTFSRTLNAILCKFSNLNSGAVEGGYEIIDSTLQLLVNLGNSALTLAHFNPYCLDEVREWAEYCFKQKDGNNISQQNAKGNKSSPAVYLSCGYCHSIAHSIQSCPLMKSHNEGKSEEFYKRITSYIQQRKGIAEGLEKIIAGISITQGSVSKALLAVRNLGQNASLNIALYSTQVPIATLRKLSQFTTEDEKSQANTNFIHVLALALHSLLNPLKQLQTRDVGPFSFSKLQQWRGVGKHYDLSESKDLVALINAINQNQTNVPSEAGVPQALNSEQDQKSETGGLNQPEQKPKFDTSSIIFSGDGDQSLLNENEKSKIYEEQQITHILLLTAKMQKRKKKEITLLCLEVIANICTDKDRLTPQQRYSIIKEIAPFLKEVVIDARAERDGTGISAGYTLRFLKLKRSKQQQALRSSNNLSPLKFQSAVLNSLNLRGMKDFADQMKSPGQNISGMAQNLGNEIQSNITGMASNVGGMAQNFFRKAKSMGMPKIGQQLTEPSPDQIQKQKQDIQAPLPLVQQAQTVNTNTQRISSTNKSLGRILMKTLLQRHAIQERLTAILANLSYFTDIYPLIFQSTIILDLLDYIRLYCSSSTAEKFEKRNESKPSDDQQDDDEKDEKLTVPEPITEEDQRNIEKEWIDAFHPQIVWKDYKNFGGFEEKGQPQDQIRNRDQEIASIKPRYWLAVDRPLCVTLGNAQMDAIPSYAAPFCYATTPKHPIDAALALGNVFLILSNISLSKTIAKNLLTKYNCGSILTNFVQQAVKYSPPLIRYVAHIGRNMIKQTPKEDVSILVQTGLLESMVNSVNGILPPQEDPEAGKYFDGTVGTKEDTDKMKRKKTQSKVGGKNKGGGQPKISINQLRNNRVKEEEQLSQLSLKPANLFSLEERRITNKWPEWYVRDDDMIFRLMSVLANTTLAPAGKSELYRINSLEESIKVVRNYQDSNEDITARFAVMVNNLCMDPVIVEQILAKHPLPPKFDDDGRYIAEFDDEPEEKKEVLLDPSNKKPDTKTEEDEDKEEDKREWGLIPTMTRLLLWYMNSTNVLSYLVNVFSTLAQHQLSRKMLAKYGAVQVIMRVLRERALEDDKVLKQTPRCLNNLSLDDDCSLQIARTDGLALLNSLLQHHKDDDPAVVATCCGAITNISHIDQINLAISTTELPRTVIESLDSCIKRTEDAYDDDEKDRNPDADSEMIEKIMSSIVNLTHEQQNIRMMEEGGLFNSVEEVLRSLIRQGYSEDEDDDIEEIKHLDHLIADKPMIQCVLTQKLVKGSCSIIQNILVQEDFAQSVSDTSIIELLVAVINLCCKHLEELIFQEPEEGLNQHGDENEDGEKRDPQQIAEDRMAEIGIIEEAISAIYHFSSYINHRKKDSQQSSDQSKTPERKFAESNFTKVMIRLIEVVEEYEKLGNSRLEDFEQDDLKQMIILKRKIDNKENVDENAASLAAMEEEAQSVTLCLFHSACLFDRCVNIFLTISSNESVMNSLVTLKSINLESAELGHDITLLLDILHDIQAGKRKVSNELLQEGEEDGDKSKRDMKVMTKWKHILVGIEGLSTAVEKAKTRMAKAKV</sequence>
<dbReference type="EMBL" id="SNRW01000864">
    <property type="protein sequence ID" value="KAA6398868.1"/>
    <property type="molecule type" value="Genomic_DNA"/>
</dbReference>
<feature type="region of interest" description="Disordered" evidence="3">
    <location>
        <begin position="1387"/>
        <end position="1415"/>
    </location>
</feature>
<feature type="region of interest" description="Disordered" evidence="3">
    <location>
        <begin position="1792"/>
        <end position="1811"/>
    </location>
</feature>
<feature type="region of interest" description="Disordered" evidence="3">
    <location>
        <begin position="2758"/>
        <end position="2787"/>
    </location>
</feature>
<feature type="compositionally biased region" description="Polar residues" evidence="3">
    <location>
        <begin position="2433"/>
        <end position="2455"/>
    </location>
</feature>
<feature type="region of interest" description="Disordered" evidence="3">
    <location>
        <begin position="1210"/>
        <end position="1258"/>
    </location>
</feature>
<dbReference type="InterPro" id="IPR016024">
    <property type="entry name" value="ARM-type_fold"/>
</dbReference>
<feature type="compositionally biased region" description="Polar residues" evidence="3">
    <location>
        <begin position="892"/>
        <end position="915"/>
    </location>
</feature>
<feature type="compositionally biased region" description="Basic and acidic residues" evidence="3">
    <location>
        <begin position="1103"/>
        <end position="1114"/>
    </location>
</feature>
<feature type="region of interest" description="Disordered" evidence="3">
    <location>
        <begin position="1937"/>
        <end position="1987"/>
    </location>
</feature>
<evidence type="ECO:0000256" key="2">
    <source>
        <dbReference type="SAM" id="Coils"/>
    </source>
</evidence>
<accession>A0A5J4WV60</accession>
<feature type="region of interest" description="Disordered" evidence="3">
    <location>
        <begin position="232"/>
        <end position="260"/>
    </location>
</feature>
<feature type="compositionally biased region" description="Basic and acidic residues" evidence="3">
    <location>
        <begin position="2758"/>
        <end position="2769"/>
    </location>
</feature>
<protein>
    <submittedName>
        <fullName evidence="4">Uncharacterized protein</fullName>
    </submittedName>
</protein>
<dbReference type="PROSITE" id="PS50176">
    <property type="entry name" value="ARM_REPEAT"/>
    <property type="match status" value="1"/>
</dbReference>
<feature type="compositionally biased region" description="Basic and acidic residues" evidence="3">
    <location>
        <begin position="1210"/>
        <end position="1220"/>
    </location>
</feature>
<dbReference type="InterPro" id="IPR011989">
    <property type="entry name" value="ARM-like"/>
</dbReference>
<feature type="compositionally biased region" description="Basic and acidic residues" evidence="3">
    <location>
        <begin position="925"/>
        <end position="936"/>
    </location>
</feature>
<feature type="compositionally biased region" description="Low complexity" evidence="3">
    <location>
        <begin position="1398"/>
        <end position="1413"/>
    </location>
</feature>
<feature type="compositionally biased region" description="Basic and acidic residues" evidence="3">
    <location>
        <begin position="1240"/>
        <end position="1258"/>
    </location>
</feature>
<gene>
    <name evidence="4" type="ORF">EZS28_005605</name>
</gene>
<feature type="compositionally biased region" description="Polar residues" evidence="3">
    <location>
        <begin position="457"/>
        <end position="477"/>
    </location>
</feature>
<proteinExistence type="predicted"/>
<reference evidence="4 5" key="1">
    <citation type="submission" date="2019-03" db="EMBL/GenBank/DDBJ databases">
        <title>Single cell metagenomics reveals metabolic interactions within the superorganism composed of flagellate Streblomastix strix and complex community of Bacteroidetes bacteria on its surface.</title>
        <authorList>
            <person name="Treitli S.C."/>
            <person name="Kolisko M."/>
            <person name="Husnik F."/>
            <person name="Keeling P."/>
            <person name="Hampl V."/>
        </authorList>
    </citation>
    <scope>NUCLEOTIDE SEQUENCE [LARGE SCALE GENOMIC DNA]</scope>
    <source>
        <strain evidence="4">ST1C</strain>
    </source>
</reference>
<organism evidence="4 5">
    <name type="scientific">Streblomastix strix</name>
    <dbReference type="NCBI Taxonomy" id="222440"/>
    <lineage>
        <taxon>Eukaryota</taxon>
        <taxon>Metamonada</taxon>
        <taxon>Preaxostyla</taxon>
        <taxon>Oxymonadida</taxon>
        <taxon>Streblomastigidae</taxon>
        <taxon>Streblomastix</taxon>
    </lineage>
</organism>
<evidence type="ECO:0000256" key="1">
    <source>
        <dbReference type="PROSITE-ProRule" id="PRU00259"/>
    </source>
</evidence>
<feature type="compositionally biased region" description="Polar residues" evidence="3">
    <location>
        <begin position="767"/>
        <end position="776"/>
    </location>
</feature>
<evidence type="ECO:0000313" key="4">
    <source>
        <dbReference type="EMBL" id="KAA6398868.1"/>
    </source>
</evidence>
<feature type="region of interest" description="Disordered" evidence="3">
    <location>
        <begin position="877"/>
        <end position="963"/>
    </location>
</feature>
<dbReference type="InterPro" id="IPR000225">
    <property type="entry name" value="Armadillo"/>
</dbReference>
<feature type="region of interest" description="Disordered" evidence="3">
    <location>
        <begin position="457"/>
        <end position="490"/>
    </location>
</feature>
<feature type="region of interest" description="Disordered" evidence="3">
    <location>
        <begin position="1713"/>
        <end position="1783"/>
    </location>
</feature>
<feature type="region of interest" description="Disordered" evidence="3">
    <location>
        <begin position="2423"/>
        <end position="2455"/>
    </location>
</feature>
<feature type="region of interest" description="Disordered" evidence="3">
    <location>
        <begin position="2976"/>
        <end position="3019"/>
    </location>
</feature>
<keyword evidence="2" id="KW-0175">Coiled coil</keyword>
<dbReference type="SUPFAM" id="SSF48371">
    <property type="entry name" value="ARM repeat"/>
    <property type="match status" value="1"/>
</dbReference>
<feature type="compositionally biased region" description="Basic and acidic residues" evidence="3">
    <location>
        <begin position="3153"/>
        <end position="3170"/>
    </location>
</feature>
<feature type="region of interest" description="Disordered" evidence="3">
    <location>
        <begin position="1474"/>
        <end position="1512"/>
    </location>
</feature>
<dbReference type="Gene3D" id="1.25.10.10">
    <property type="entry name" value="Leucine-rich Repeat Variant"/>
    <property type="match status" value="2"/>
</dbReference>
<dbReference type="Proteomes" id="UP000324800">
    <property type="component" value="Unassembled WGS sequence"/>
</dbReference>
<comment type="caution">
    <text evidence="4">The sequence shown here is derived from an EMBL/GenBank/DDBJ whole genome shotgun (WGS) entry which is preliminary data.</text>
</comment>
<feature type="region of interest" description="Disordered" evidence="3">
    <location>
        <begin position="3152"/>
        <end position="3181"/>
    </location>
</feature>
<feature type="compositionally biased region" description="Basic and acidic residues" evidence="3">
    <location>
        <begin position="754"/>
        <end position="765"/>
    </location>
</feature>
<feature type="compositionally biased region" description="Acidic residues" evidence="3">
    <location>
        <begin position="1772"/>
        <end position="1783"/>
    </location>
</feature>
<dbReference type="PANTHER" id="PTHR36812:SF9">
    <property type="entry name" value="MYB-LIKE PROTEIN X ISOFORM X1"/>
    <property type="match status" value="1"/>
</dbReference>
<dbReference type="PANTHER" id="PTHR36812">
    <property type="entry name" value="NEUROFILAMENT TRIPLET M PROTEIN-LIKE PROTEIN"/>
    <property type="match status" value="1"/>
</dbReference>
<dbReference type="SMART" id="SM00185">
    <property type="entry name" value="ARM"/>
    <property type="match status" value="2"/>
</dbReference>
<evidence type="ECO:0000256" key="3">
    <source>
        <dbReference type="SAM" id="MobiDB-lite"/>
    </source>
</evidence>
<feature type="compositionally biased region" description="Basic and acidic residues" evidence="3">
    <location>
        <begin position="1713"/>
        <end position="1754"/>
    </location>
</feature>
<evidence type="ECO:0000313" key="5">
    <source>
        <dbReference type="Proteomes" id="UP000324800"/>
    </source>
</evidence>
<feature type="compositionally biased region" description="Polar residues" evidence="3">
    <location>
        <begin position="949"/>
        <end position="963"/>
    </location>
</feature>
<feature type="region of interest" description="Disordered" evidence="3">
    <location>
        <begin position="1526"/>
        <end position="1545"/>
    </location>
</feature>
<feature type="compositionally biased region" description="Acidic residues" evidence="3">
    <location>
        <begin position="1482"/>
        <end position="1502"/>
    </location>
</feature>
<feature type="region of interest" description="Disordered" evidence="3">
    <location>
        <begin position="1103"/>
        <end position="1132"/>
    </location>
</feature>
<feature type="compositionally biased region" description="Acidic residues" evidence="3">
    <location>
        <begin position="1953"/>
        <end position="1968"/>
    </location>
</feature>
<name>A0A5J4WV60_9EUKA</name>
<feature type="region of interest" description="Disordered" evidence="3">
    <location>
        <begin position="746"/>
        <end position="782"/>
    </location>
</feature>
<feature type="coiled-coil region" evidence="2">
    <location>
        <begin position="802"/>
        <end position="829"/>
    </location>
</feature>
<feature type="repeat" description="ARM" evidence="1">
    <location>
        <begin position="3228"/>
        <end position="3273"/>
    </location>
</feature>